<protein>
    <submittedName>
        <fullName evidence="1">Uncharacterized protein</fullName>
    </submittedName>
</protein>
<dbReference type="Proteomes" id="UP000790347">
    <property type="component" value="Unassembled WGS sequence"/>
</dbReference>
<keyword evidence="2" id="KW-1185">Reference proteome</keyword>
<evidence type="ECO:0000313" key="2">
    <source>
        <dbReference type="Proteomes" id="UP000790347"/>
    </source>
</evidence>
<proteinExistence type="predicted"/>
<gene>
    <name evidence="1" type="ORF">DERF_013447</name>
</gene>
<evidence type="ECO:0000313" key="1">
    <source>
        <dbReference type="EMBL" id="KAH9497454.1"/>
    </source>
</evidence>
<dbReference type="EMBL" id="ASGP02000007">
    <property type="protein sequence ID" value="KAH9497454.1"/>
    <property type="molecule type" value="Genomic_DNA"/>
</dbReference>
<organism evidence="1 2">
    <name type="scientific">Dermatophagoides farinae</name>
    <name type="common">American house dust mite</name>
    <dbReference type="NCBI Taxonomy" id="6954"/>
    <lineage>
        <taxon>Eukaryota</taxon>
        <taxon>Metazoa</taxon>
        <taxon>Ecdysozoa</taxon>
        <taxon>Arthropoda</taxon>
        <taxon>Chelicerata</taxon>
        <taxon>Arachnida</taxon>
        <taxon>Acari</taxon>
        <taxon>Acariformes</taxon>
        <taxon>Sarcoptiformes</taxon>
        <taxon>Astigmata</taxon>
        <taxon>Psoroptidia</taxon>
        <taxon>Analgoidea</taxon>
        <taxon>Pyroglyphidae</taxon>
        <taxon>Dermatophagoidinae</taxon>
        <taxon>Dermatophagoides</taxon>
    </lineage>
</organism>
<reference evidence="1" key="2">
    <citation type="journal article" date="2022" name="Res Sq">
        <title>Comparative Genomics Reveals Insights into the Divergent Evolution of Astigmatic Mites and Household Pest Adaptations.</title>
        <authorList>
            <person name="Xiong Q."/>
            <person name="Wan A.T.-Y."/>
            <person name="Liu X.-Y."/>
            <person name="Fung C.S.-H."/>
            <person name="Xiao X."/>
            <person name="Malainual N."/>
            <person name="Hou J."/>
            <person name="Wang L."/>
            <person name="Wang M."/>
            <person name="Yang K."/>
            <person name="Cui Y."/>
            <person name="Leung E."/>
            <person name="Nong W."/>
            <person name="Shin S.-K."/>
            <person name="Au S."/>
            <person name="Jeong K.Y."/>
            <person name="Chew F.T."/>
            <person name="Hui J."/>
            <person name="Leung T.F."/>
            <person name="Tungtrongchitr A."/>
            <person name="Zhong N."/>
            <person name="Liu Z."/>
            <person name="Tsui S."/>
        </authorList>
    </citation>
    <scope>NUCLEOTIDE SEQUENCE</scope>
    <source>
        <strain evidence="1">Derf</strain>
        <tissue evidence="1">Whole organism</tissue>
    </source>
</reference>
<sequence length="107" mass="12746">MIKARAKISFACLVYNYNDQKVVNNNQCNTVFNRNDDDLHGQQIYITFSYLGEKERKMTRGLQLFFRKKNTQTDFNASAKYIDQQYNHQQRTNESFPLFTFNKGQNK</sequence>
<reference evidence="1" key="1">
    <citation type="submission" date="2013-05" db="EMBL/GenBank/DDBJ databases">
        <authorList>
            <person name="Yim A.K.Y."/>
            <person name="Chan T.F."/>
            <person name="Ji K.M."/>
            <person name="Liu X.Y."/>
            <person name="Zhou J.W."/>
            <person name="Li R.Q."/>
            <person name="Yang K.Y."/>
            <person name="Li J."/>
            <person name="Li M."/>
            <person name="Law P.T.W."/>
            <person name="Wu Y.L."/>
            <person name="Cai Z.L."/>
            <person name="Qin H."/>
            <person name="Bao Y."/>
            <person name="Leung R.K.K."/>
            <person name="Ng P.K.S."/>
            <person name="Zou J."/>
            <person name="Zhong X.J."/>
            <person name="Ran P.X."/>
            <person name="Zhong N.S."/>
            <person name="Liu Z.G."/>
            <person name="Tsui S.K.W."/>
        </authorList>
    </citation>
    <scope>NUCLEOTIDE SEQUENCE</scope>
    <source>
        <strain evidence="1">Derf</strain>
        <tissue evidence="1">Whole organism</tissue>
    </source>
</reference>
<comment type="caution">
    <text evidence="1">The sequence shown here is derived from an EMBL/GenBank/DDBJ whole genome shotgun (WGS) entry which is preliminary data.</text>
</comment>
<dbReference type="AlphaFoldDB" id="A0A922HM26"/>
<name>A0A922HM26_DERFA</name>
<accession>A0A922HM26</accession>